<comment type="subcellular location">
    <subcellularLocation>
        <location evidence="1">Nucleus</location>
    </subcellularLocation>
</comment>
<keyword evidence="2" id="KW-0862">Zinc</keyword>
<sequence>MGSQSCELLLLAEAGEKPQPSGPPIRLAWPNANDQRRSVVGKASPLKKVGNVGANNLFIVSVSQRDMEMHYKATDATLHVPLHWSPTVQNVGEQELLQHFQRAASKALVILGHAPSQLGDALIRIALASNGASAGALLKSLLAFSSIHRHDVHSQAVELKLQAIKALGAASAVGEITTPQAIQHVAAGMLLCSFETHQSTCTSGDWQWYLGSVKHIIQTTGLYQVQKRDDNLNIILDWVYYNDVHARFCKQYWHRKPKPLAIARPIPPAHNVRPPSPILTEDSSAGMILTHLLSDVIDAISAAPAPGSPASDIDKYNEYIKILNWRIRNVVIPEDLKDDNGENPELPLVLELYRLAILIYLNRACKTHFQPRTKLQQLIDAAFQLVSTVKICDWQFPIFVIGCEARSDEQRAAIMELMARTEKGGSSRVFNHTPLLMQAMWAQEDLAGGDRTDYNQRLTSVMSCCGIMPTFI</sequence>
<dbReference type="GO" id="GO:0005634">
    <property type="term" value="C:nucleus"/>
    <property type="evidence" value="ECO:0007669"/>
    <property type="project" value="UniProtKB-SubCell"/>
</dbReference>
<keyword evidence="5" id="KW-0804">Transcription</keyword>
<reference evidence="7" key="1">
    <citation type="submission" date="2023-06" db="EMBL/GenBank/DDBJ databases">
        <title>Genome-scale phylogeny and comparative genomics of the fungal order Sordariales.</title>
        <authorList>
            <consortium name="Lawrence Berkeley National Laboratory"/>
            <person name="Hensen N."/>
            <person name="Bonometti L."/>
            <person name="Westerberg I."/>
            <person name="Brannstrom I.O."/>
            <person name="Guillou S."/>
            <person name="Cros-Aarteil S."/>
            <person name="Calhoun S."/>
            <person name="Haridas S."/>
            <person name="Kuo A."/>
            <person name="Mondo S."/>
            <person name="Pangilinan J."/>
            <person name="Riley R."/>
            <person name="Labutti K."/>
            <person name="Andreopoulos B."/>
            <person name="Lipzen A."/>
            <person name="Chen C."/>
            <person name="Yanf M."/>
            <person name="Daum C."/>
            <person name="Ng V."/>
            <person name="Clum A."/>
            <person name="Steindorff A."/>
            <person name="Ohm R."/>
            <person name="Martin F."/>
            <person name="Silar P."/>
            <person name="Natvig D."/>
            <person name="Lalanne C."/>
            <person name="Gautier V."/>
            <person name="Ament-Velasquez S.L."/>
            <person name="Kruys A."/>
            <person name="Hutchinson M.I."/>
            <person name="Powell A.J."/>
            <person name="Barry K."/>
            <person name="Miller A.N."/>
            <person name="Grigoriev I.V."/>
            <person name="Debuchy R."/>
            <person name="Gladieux P."/>
            <person name="Thoren M.H."/>
            <person name="Johannesson H."/>
        </authorList>
    </citation>
    <scope>NUCLEOTIDE SEQUENCE</scope>
    <source>
        <strain evidence="7">SMH2532-1</strain>
    </source>
</reference>
<dbReference type="InterPro" id="IPR021858">
    <property type="entry name" value="Fun_TF"/>
</dbReference>
<dbReference type="Proteomes" id="UP001174936">
    <property type="component" value="Unassembled WGS sequence"/>
</dbReference>
<dbReference type="GO" id="GO:0000976">
    <property type="term" value="F:transcription cis-regulatory region binding"/>
    <property type="evidence" value="ECO:0007669"/>
    <property type="project" value="TreeGrafter"/>
</dbReference>
<evidence type="ECO:0000256" key="6">
    <source>
        <dbReference type="ARBA" id="ARBA00023242"/>
    </source>
</evidence>
<gene>
    <name evidence="7" type="ORF">B0T16DRAFT_323913</name>
</gene>
<keyword evidence="4" id="KW-0238">DNA-binding</keyword>
<comment type="caution">
    <text evidence="7">The sequence shown here is derived from an EMBL/GenBank/DDBJ whole genome shotgun (WGS) entry which is preliminary data.</text>
</comment>
<dbReference type="PANTHER" id="PTHR37534">
    <property type="entry name" value="TRANSCRIPTIONAL ACTIVATOR PROTEIN UGA3"/>
    <property type="match status" value="1"/>
</dbReference>
<keyword evidence="8" id="KW-1185">Reference proteome</keyword>
<evidence type="ECO:0000313" key="7">
    <source>
        <dbReference type="EMBL" id="KAK0652656.1"/>
    </source>
</evidence>
<dbReference type="AlphaFoldDB" id="A0AA40CV51"/>
<proteinExistence type="predicted"/>
<dbReference type="GO" id="GO:0003700">
    <property type="term" value="F:DNA-binding transcription factor activity"/>
    <property type="evidence" value="ECO:0007669"/>
    <property type="project" value="TreeGrafter"/>
</dbReference>
<evidence type="ECO:0000313" key="8">
    <source>
        <dbReference type="Proteomes" id="UP001174936"/>
    </source>
</evidence>
<keyword evidence="6" id="KW-0539">Nucleus</keyword>
<dbReference type="PANTHER" id="PTHR37534:SF39">
    <property type="entry name" value="TRANSCRIPTION FACTOR DOMAIN-CONTAINING PROTEIN"/>
    <property type="match status" value="1"/>
</dbReference>
<dbReference type="EMBL" id="JAULSV010000002">
    <property type="protein sequence ID" value="KAK0652656.1"/>
    <property type="molecule type" value="Genomic_DNA"/>
</dbReference>
<evidence type="ECO:0000256" key="2">
    <source>
        <dbReference type="ARBA" id="ARBA00022833"/>
    </source>
</evidence>
<organism evidence="7 8">
    <name type="scientific">Cercophora newfieldiana</name>
    <dbReference type="NCBI Taxonomy" id="92897"/>
    <lineage>
        <taxon>Eukaryota</taxon>
        <taxon>Fungi</taxon>
        <taxon>Dikarya</taxon>
        <taxon>Ascomycota</taxon>
        <taxon>Pezizomycotina</taxon>
        <taxon>Sordariomycetes</taxon>
        <taxon>Sordariomycetidae</taxon>
        <taxon>Sordariales</taxon>
        <taxon>Lasiosphaeriaceae</taxon>
        <taxon>Cercophora</taxon>
    </lineage>
</organism>
<evidence type="ECO:0000256" key="4">
    <source>
        <dbReference type="ARBA" id="ARBA00023125"/>
    </source>
</evidence>
<dbReference type="GO" id="GO:0045944">
    <property type="term" value="P:positive regulation of transcription by RNA polymerase II"/>
    <property type="evidence" value="ECO:0007669"/>
    <property type="project" value="TreeGrafter"/>
</dbReference>
<name>A0AA40CV51_9PEZI</name>
<keyword evidence="3" id="KW-0805">Transcription regulation</keyword>
<dbReference type="Pfam" id="PF11951">
    <property type="entry name" value="Fungal_trans_2"/>
    <property type="match status" value="1"/>
</dbReference>
<accession>A0AA40CV51</accession>
<evidence type="ECO:0000256" key="3">
    <source>
        <dbReference type="ARBA" id="ARBA00023015"/>
    </source>
</evidence>
<protein>
    <submittedName>
        <fullName evidence="7">Fungal-specific transcription factor domain-containing protein</fullName>
    </submittedName>
</protein>
<evidence type="ECO:0000256" key="1">
    <source>
        <dbReference type="ARBA" id="ARBA00004123"/>
    </source>
</evidence>
<evidence type="ECO:0000256" key="5">
    <source>
        <dbReference type="ARBA" id="ARBA00023163"/>
    </source>
</evidence>